<comment type="caution">
    <text evidence="5">The sequence shown here is derived from an EMBL/GenBank/DDBJ whole genome shotgun (WGS) entry which is preliminary data.</text>
</comment>
<dbReference type="Pfam" id="PF02230">
    <property type="entry name" value="Abhydrolase_2"/>
    <property type="match status" value="1"/>
</dbReference>
<dbReference type="Gene3D" id="3.40.50.1820">
    <property type="entry name" value="alpha/beta hydrolase"/>
    <property type="match status" value="1"/>
</dbReference>
<proteinExistence type="inferred from homology"/>
<dbReference type="PANTHER" id="PTHR10655:SF17">
    <property type="entry name" value="LYSOPHOSPHOLIPASE-LIKE PROTEIN 1"/>
    <property type="match status" value="1"/>
</dbReference>
<reference evidence="5 6" key="1">
    <citation type="submission" date="2023-12" db="EMBL/GenBank/DDBJ databases">
        <title>Novel species of the genus Arcicella isolated from rivers.</title>
        <authorList>
            <person name="Lu H."/>
        </authorList>
    </citation>
    <scope>NUCLEOTIDE SEQUENCE [LARGE SCALE GENOMIC DNA]</scope>
    <source>
        <strain evidence="5 6">DC25W</strain>
    </source>
</reference>
<dbReference type="RefSeq" id="WP_323689542.1">
    <property type="nucleotide sequence ID" value="NZ_JAYGIM010000021.1"/>
</dbReference>
<dbReference type="InterPro" id="IPR029058">
    <property type="entry name" value="AB_hydrolase_fold"/>
</dbReference>
<evidence type="ECO:0000256" key="1">
    <source>
        <dbReference type="ARBA" id="ARBA00006499"/>
    </source>
</evidence>
<dbReference type="InterPro" id="IPR050565">
    <property type="entry name" value="LYPA1-2/EST-like"/>
</dbReference>
<feature type="domain" description="Phospholipase/carboxylesterase/thioesterase" evidence="4">
    <location>
        <begin position="43"/>
        <end position="237"/>
    </location>
</feature>
<comment type="similarity">
    <text evidence="1">Belongs to the AB hydrolase superfamily. AB hydrolase 2 family.</text>
</comment>
<feature type="chain" id="PRO_5045293129" description="Phospholipase/carboxylesterase/thioesterase domain-containing protein" evidence="3">
    <location>
        <begin position="24"/>
        <end position="239"/>
    </location>
</feature>
<evidence type="ECO:0000259" key="4">
    <source>
        <dbReference type="Pfam" id="PF02230"/>
    </source>
</evidence>
<gene>
    <name evidence="5" type="ORF">VB798_22755</name>
</gene>
<evidence type="ECO:0000313" key="6">
    <source>
        <dbReference type="Proteomes" id="UP001302222"/>
    </source>
</evidence>
<sequence>MKKIVGSLILIIMMTLNSQSSYAKGDTTLLYYLTRPPKVQTQKPPLLILLHGVGSNEQDLFRIANDLPDNFLVISVRAPFTISDGRYKWYDVDFSSGTPRFNTEQAEKSRLIILNFINQLKEKHSFNEDEIYLGGFSQGAIMSFSVGLTRPDKVKGVIALSGRVLSEIKPNIADQHKLKSLKALVIHGKNDEVLSINYARQSKSLLDSLHIQSDYFELNMGHIITSDVINLMNKWLKAE</sequence>
<evidence type="ECO:0000313" key="5">
    <source>
        <dbReference type="EMBL" id="MEA5429430.1"/>
    </source>
</evidence>
<dbReference type="InterPro" id="IPR003140">
    <property type="entry name" value="PLipase/COase/thioEstase"/>
</dbReference>
<dbReference type="EMBL" id="JAYGIM010000021">
    <property type="protein sequence ID" value="MEA5429430.1"/>
    <property type="molecule type" value="Genomic_DNA"/>
</dbReference>
<dbReference type="PANTHER" id="PTHR10655">
    <property type="entry name" value="LYSOPHOSPHOLIPASE-RELATED"/>
    <property type="match status" value="1"/>
</dbReference>
<name>A0ABU5SQ78_9BACT</name>
<keyword evidence="2" id="KW-0378">Hydrolase</keyword>
<protein>
    <recommendedName>
        <fullName evidence="4">Phospholipase/carboxylesterase/thioesterase domain-containing protein</fullName>
    </recommendedName>
</protein>
<dbReference type="Proteomes" id="UP001302222">
    <property type="component" value="Unassembled WGS sequence"/>
</dbReference>
<accession>A0ABU5SQ78</accession>
<evidence type="ECO:0000256" key="3">
    <source>
        <dbReference type="SAM" id="SignalP"/>
    </source>
</evidence>
<feature type="signal peptide" evidence="3">
    <location>
        <begin position="1"/>
        <end position="23"/>
    </location>
</feature>
<dbReference type="SUPFAM" id="SSF53474">
    <property type="entry name" value="alpha/beta-Hydrolases"/>
    <property type="match status" value="1"/>
</dbReference>
<evidence type="ECO:0000256" key="2">
    <source>
        <dbReference type="ARBA" id="ARBA00022801"/>
    </source>
</evidence>
<keyword evidence="6" id="KW-1185">Reference proteome</keyword>
<keyword evidence="3" id="KW-0732">Signal</keyword>
<organism evidence="5 6">
    <name type="scientific">Arcicella lustrica</name>
    <dbReference type="NCBI Taxonomy" id="2984196"/>
    <lineage>
        <taxon>Bacteria</taxon>
        <taxon>Pseudomonadati</taxon>
        <taxon>Bacteroidota</taxon>
        <taxon>Cytophagia</taxon>
        <taxon>Cytophagales</taxon>
        <taxon>Flectobacillaceae</taxon>
        <taxon>Arcicella</taxon>
    </lineage>
</organism>